<dbReference type="EMBL" id="JANGAC010000018">
    <property type="protein sequence ID" value="MCQ4925104.1"/>
    <property type="molecule type" value="Genomic_DNA"/>
</dbReference>
<organism evidence="4 5">
    <name type="scientific">Tissierella carlieri</name>
    <dbReference type="NCBI Taxonomy" id="689904"/>
    <lineage>
        <taxon>Bacteria</taxon>
        <taxon>Bacillati</taxon>
        <taxon>Bacillota</taxon>
        <taxon>Tissierellia</taxon>
        <taxon>Tissierellales</taxon>
        <taxon>Tissierellaceae</taxon>
        <taxon>Tissierella</taxon>
    </lineage>
</organism>
<dbReference type="RefSeq" id="WP_216561705.1">
    <property type="nucleotide sequence ID" value="NZ_JAHLOH010000048.1"/>
</dbReference>
<reference evidence="4 5" key="1">
    <citation type="submission" date="2022-06" db="EMBL/GenBank/DDBJ databases">
        <title>Isolation of gut microbiota from human fecal samples.</title>
        <authorList>
            <person name="Pamer E.G."/>
            <person name="Barat B."/>
            <person name="Waligurski E."/>
            <person name="Medina S."/>
            <person name="Paddock L."/>
            <person name="Mostad J."/>
        </authorList>
    </citation>
    <scope>NUCLEOTIDE SEQUENCE [LARGE SCALE GENOMIC DNA]</scope>
    <source>
        <strain evidence="4 5">DFI.7.95</strain>
    </source>
</reference>
<gene>
    <name evidence="4" type="ORF">NE686_18525</name>
</gene>
<name>A0ABT1SF42_9FIRM</name>
<evidence type="ECO:0000313" key="4">
    <source>
        <dbReference type="EMBL" id="MCQ4925104.1"/>
    </source>
</evidence>
<accession>A0ABT1SF42</accession>
<evidence type="ECO:0000259" key="3">
    <source>
        <dbReference type="PROSITE" id="PS51186"/>
    </source>
</evidence>
<dbReference type="InterPro" id="IPR050832">
    <property type="entry name" value="Bact_Acetyltransf"/>
</dbReference>
<evidence type="ECO:0000313" key="5">
    <source>
        <dbReference type="Proteomes" id="UP001524478"/>
    </source>
</evidence>
<keyword evidence="2" id="KW-0012">Acyltransferase</keyword>
<dbReference type="Proteomes" id="UP001524478">
    <property type="component" value="Unassembled WGS sequence"/>
</dbReference>
<sequence length="156" mass="18455">MENLDIAIERITKSNYHMFDDMVYWRTNGCERTGEEKDKNKDIIFEDAFSELDHQGFYVFAARYEGRFVGWIMLIYIPKLGKWNKGVIFVEELWTAPEFRRKGIAMKLMEKAFEVQYETGAIKVRLYTDNMSAQKLYEKCGLRVANEAVFMESKDN</sequence>
<protein>
    <submittedName>
        <fullName evidence="4">GNAT family N-acetyltransferase</fullName>
    </submittedName>
</protein>
<evidence type="ECO:0000256" key="2">
    <source>
        <dbReference type="ARBA" id="ARBA00023315"/>
    </source>
</evidence>
<keyword evidence="1" id="KW-0808">Transferase</keyword>
<proteinExistence type="predicted"/>
<dbReference type="CDD" id="cd04301">
    <property type="entry name" value="NAT_SF"/>
    <property type="match status" value="1"/>
</dbReference>
<comment type="caution">
    <text evidence="4">The sequence shown here is derived from an EMBL/GenBank/DDBJ whole genome shotgun (WGS) entry which is preliminary data.</text>
</comment>
<evidence type="ECO:0000256" key="1">
    <source>
        <dbReference type="ARBA" id="ARBA00022679"/>
    </source>
</evidence>
<feature type="domain" description="N-acetyltransferase" evidence="3">
    <location>
        <begin position="6"/>
        <end position="156"/>
    </location>
</feature>
<dbReference type="PROSITE" id="PS51186">
    <property type="entry name" value="GNAT"/>
    <property type="match status" value="1"/>
</dbReference>
<dbReference type="InterPro" id="IPR000182">
    <property type="entry name" value="GNAT_dom"/>
</dbReference>
<keyword evidence="5" id="KW-1185">Reference proteome</keyword>
<dbReference type="PANTHER" id="PTHR43877">
    <property type="entry name" value="AMINOALKYLPHOSPHONATE N-ACETYLTRANSFERASE-RELATED-RELATED"/>
    <property type="match status" value="1"/>
</dbReference>
<dbReference type="Pfam" id="PF00583">
    <property type="entry name" value="Acetyltransf_1"/>
    <property type="match status" value="1"/>
</dbReference>